<evidence type="ECO:0000313" key="1">
    <source>
        <dbReference type="EMBL" id="GMN74785.1"/>
    </source>
</evidence>
<dbReference type="Proteomes" id="UP001187192">
    <property type="component" value="Unassembled WGS sequence"/>
</dbReference>
<accession>A0AA88EJE5</accession>
<organism evidence="1 2">
    <name type="scientific">Ficus carica</name>
    <name type="common">Common fig</name>
    <dbReference type="NCBI Taxonomy" id="3494"/>
    <lineage>
        <taxon>Eukaryota</taxon>
        <taxon>Viridiplantae</taxon>
        <taxon>Streptophyta</taxon>
        <taxon>Embryophyta</taxon>
        <taxon>Tracheophyta</taxon>
        <taxon>Spermatophyta</taxon>
        <taxon>Magnoliopsida</taxon>
        <taxon>eudicotyledons</taxon>
        <taxon>Gunneridae</taxon>
        <taxon>Pentapetalae</taxon>
        <taxon>rosids</taxon>
        <taxon>fabids</taxon>
        <taxon>Rosales</taxon>
        <taxon>Moraceae</taxon>
        <taxon>Ficeae</taxon>
        <taxon>Ficus</taxon>
    </lineage>
</organism>
<gene>
    <name evidence="1" type="ORF">TIFTF001_054448</name>
</gene>
<name>A0AA88EJE5_FICCA</name>
<sequence length="96" mass="10838">MTKVLSDSSKTTCFTELLAVDDHDPEERENYEVGKHLLTMATHDFAVINCNTKHCTVMESVIGITGTADARRSLLLMLVMRHFMAYSHHRITSKGQ</sequence>
<reference evidence="1" key="1">
    <citation type="submission" date="2023-07" db="EMBL/GenBank/DDBJ databases">
        <title>draft genome sequence of fig (Ficus carica).</title>
        <authorList>
            <person name="Takahashi T."/>
            <person name="Nishimura K."/>
        </authorList>
    </citation>
    <scope>NUCLEOTIDE SEQUENCE</scope>
</reference>
<evidence type="ECO:0000313" key="2">
    <source>
        <dbReference type="Proteomes" id="UP001187192"/>
    </source>
</evidence>
<dbReference type="AlphaFoldDB" id="A0AA88EJE5"/>
<proteinExistence type="predicted"/>
<protein>
    <submittedName>
        <fullName evidence="1">Uncharacterized protein</fullName>
    </submittedName>
</protein>
<keyword evidence="2" id="KW-1185">Reference proteome</keyword>
<dbReference type="EMBL" id="BTGU01014770">
    <property type="protein sequence ID" value="GMN74785.1"/>
    <property type="molecule type" value="Genomic_DNA"/>
</dbReference>
<comment type="caution">
    <text evidence="1">The sequence shown here is derived from an EMBL/GenBank/DDBJ whole genome shotgun (WGS) entry which is preliminary data.</text>
</comment>